<sequence length="90" mass="10017">MTADKLPIKGNLHDGVSFKMKLARRGGHWESRDHLLFKYAKIAMGKTMLANAQEAILMLHYILQHFNDNAQIGTRVACALPSCHINSKAG</sequence>
<reference evidence="1" key="1">
    <citation type="submission" date="2023-05" db="EMBL/GenBank/DDBJ databases">
        <title>Nepenthes gracilis genome sequencing.</title>
        <authorList>
            <person name="Fukushima K."/>
        </authorList>
    </citation>
    <scope>NUCLEOTIDE SEQUENCE</scope>
    <source>
        <strain evidence="1">SING2019-196</strain>
    </source>
</reference>
<accession>A0AAD3TM10</accession>
<proteinExistence type="predicted"/>
<evidence type="ECO:0000313" key="2">
    <source>
        <dbReference type="Proteomes" id="UP001279734"/>
    </source>
</evidence>
<keyword evidence="2" id="KW-1185">Reference proteome</keyword>
<organism evidence="1 2">
    <name type="scientific">Nepenthes gracilis</name>
    <name type="common">Slender pitcher plant</name>
    <dbReference type="NCBI Taxonomy" id="150966"/>
    <lineage>
        <taxon>Eukaryota</taxon>
        <taxon>Viridiplantae</taxon>
        <taxon>Streptophyta</taxon>
        <taxon>Embryophyta</taxon>
        <taxon>Tracheophyta</taxon>
        <taxon>Spermatophyta</taxon>
        <taxon>Magnoliopsida</taxon>
        <taxon>eudicotyledons</taxon>
        <taxon>Gunneridae</taxon>
        <taxon>Pentapetalae</taxon>
        <taxon>Caryophyllales</taxon>
        <taxon>Nepenthaceae</taxon>
        <taxon>Nepenthes</taxon>
    </lineage>
</organism>
<dbReference type="AlphaFoldDB" id="A0AAD3TM10"/>
<name>A0AAD3TM10_NEPGR</name>
<evidence type="ECO:0000313" key="1">
    <source>
        <dbReference type="EMBL" id="GMH32080.1"/>
    </source>
</evidence>
<gene>
    <name evidence="1" type="ORF">Nepgr_033924</name>
</gene>
<dbReference type="Proteomes" id="UP001279734">
    <property type="component" value="Unassembled WGS sequence"/>
</dbReference>
<dbReference type="EMBL" id="BSYO01000059">
    <property type="protein sequence ID" value="GMH32080.1"/>
    <property type="molecule type" value="Genomic_DNA"/>
</dbReference>
<comment type="caution">
    <text evidence="1">The sequence shown here is derived from an EMBL/GenBank/DDBJ whole genome shotgun (WGS) entry which is preliminary data.</text>
</comment>
<protein>
    <submittedName>
        <fullName evidence="1">Uncharacterized protein</fullName>
    </submittedName>
</protein>